<protein>
    <submittedName>
        <fullName evidence="1">Uncharacterized protein</fullName>
    </submittedName>
</protein>
<dbReference type="RefSeq" id="WP_071321608.1">
    <property type="nucleotide sequence ID" value="NZ_BDNC01000033.1"/>
</dbReference>
<name>A0A2A3LCW7_MYCAV</name>
<sequence>MQLPDTPRPIEVASHDGSIVVGVTEWGHPNGVQLHPEVFDLDGATLAARIMYLYQLARTIALAVRNVMNHRATGHWLSCWPTPTHVEILESELSF</sequence>
<reference evidence="1 2" key="1">
    <citation type="journal article" date="2017" name="Genome Biol. Evol.">
        <title>Population Structure and Local Adaptation of MAC Lung Disease Agent Mycobacterium avium subsp. hominissuis.</title>
        <authorList>
            <person name="Yano H."/>
            <person name="Iwamoto T."/>
            <person name="Nishiuchi Y."/>
            <person name="Nakajima C."/>
            <person name="Starkova D.A."/>
            <person name="Mokrousov I."/>
            <person name="Narvskaya O."/>
            <person name="Yoshida S."/>
            <person name="Arikawa K."/>
            <person name="Nakanishi N."/>
            <person name="Osaki K."/>
            <person name="Nakagawa I."/>
            <person name="Ato M."/>
            <person name="Suzuki Y."/>
            <person name="Maruyama F."/>
        </authorList>
    </citation>
    <scope>NUCLEOTIDE SEQUENCE [LARGE SCALE GENOMIC DNA]</scope>
    <source>
        <strain evidence="1 2">OCU466</strain>
    </source>
</reference>
<gene>
    <name evidence="1" type="ORF">XV03_03805</name>
</gene>
<organism evidence="1 2">
    <name type="scientific">Mycobacterium avium subsp. hominissuis</name>
    <dbReference type="NCBI Taxonomy" id="439334"/>
    <lineage>
        <taxon>Bacteria</taxon>
        <taxon>Bacillati</taxon>
        <taxon>Actinomycetota</taxon>
        <taxon>Actinomycetes</taxon>
        <taxon>Mycobacteriales</taxon>
        <taxon>Mycobacteriaceae</taxon>
        <taxon>Mycobacterium</taxon>
        <taxon>Mycobacterium avium complex (MAC)</taxon>
    </lineage>
</organism>
<accession>A0A2A3LCW7</accession>
<evidence type="ECO:0000313" key="2">
    <source>
        <dbReference type="Proteomes" id="UP000218842"/>
    </source>
</evidence>
<evidence type="ECO:0000313" key="1">
    <source>
        <dbReference type="EMBL" id="PBJ39110.1"/>
    </source>
</evidence>
<dbReference type="EMBL" id="LBGZ01000029">
    <property type="protein sequence ID" value="PBJ39110.1"/>
    <property type="molecule type" value="Genomic_DNA"/>
</dbReference>
<dbReference type="AlphaFoldDB" id="A0A2A3LCW7"/>
<comment type="caution">
    <text evidence="1">The sequence shown here is derived from an EMBL/GenBank/DDBJ whole genome shotgun (WGS) entry which is preliminary data.</text>
</comment>
<proteinExistence type="predicted"/>
<dbReference type="Proteomes" id="UP000218842">
    <property type="component" value="Unassembled WGS sequence"/>
</dbReference>